<evidence type="ECO:0000313" key="2">
    <source>
        <dbReference type="Proteomes" id="UP000039021"/>
    </source>
</evidence>
<reference evidence="2" key="1">
    <citation type="submission" date="2015-03" db="EMBL/GenBank/DDBJ databases">
        <authorList>
            <consortium name="Pathogen Informatics"/>
        </authorList>
    </citation>
    <scope>NUCLEOTIDE SEQUENCE [LARGE SCALE GENOMIC DNA]</scope>
    <source>
        <strain evidence="2">N09902308</strain>
    </source>
</reference>
<gene>
    <name evidence="1" type="ORF">ERS007739_05690</name>
</gene>
<organism evidence="1 2">
    <name type="scientific">Mycobacterium tuberculosis</name>
    <dbReference type="NCBI Taxonomy" id="1773"/>
    <lineage>
        <taxon>Bacteria</taxon>
        <taxon>Bacillati</taxon>
        <taxon>Actinomycetota</taxon>
        <taxon>Actinomycetes</taxon>
        <taxon>Mycobacteriales</taxon>
        <taxon>Mycobacteriaceae</taxon>
        <taxon>Mycobacterium</taxon>
        <taxon>Mycobacterium tuberculosis complex</taxon>
    </lineage>
</organism>
<dbReference type="AlphaFoldDB" id="A0A916LHI6"/>
<comment type="caution">
    <text evidence="1">The sequence shown here is derived from an EMBL/GenBank/DDBJ whole genome shotgun (WGS) entry which is preliminary data.</text>
</comment>
<dbReference type="Proteomes" id="UP000039021">
    <property type="component" value="Unassembled WGS sequence"/>
</dbReference>
<dbReference type="EMBL" id="CSBK01005132">
    <property type="protein sequence ID" value="CPC40709.1"/>
    <property type="molecule type" value="Genomic_DNA"/>
</dbReference>
<protein>
    <submittedName>
        <fullName evidence="1">Uncharacterized protein</fullName>
    </submittedName>
</protein>
<proteinExistence type="predicted"/>
<accession>A0A916LHI6</accession>
<sequence length="30" mass="3277">MTGPPSTNRTGMNMFSVMCSAMWTLNIAEP</sequence>
<name>A0A916LHI6_MYCTX</name>
<evidence type="ECO:0000313" key="1">
    <source>
        <dbReference type="EMBL" id="CPC40709.1"/>
    </source>
</evidence>